<protein>
    <submittedName>
        <fullName evidence="2">Hydrolase</fullName>
    </submittedName>
</protein>
<gene>
    <name evidence="2" type="ORF">GCM10025876_05280</name>
</gene>
<dbReference type="Gene3D" id="3.40.50.1820">
    <property type="entry name" value="alpha/beta hydrolase"/>
    <property type="match status" value="1"/>
</dbReference>
<dbReference type="PANTHER" id="PTHR43433">
    <property type="entry name" value="HYDROLASE, ALPHA/BETA FOLD FAMILY PROTEIN"/>
    <property type="match status" value="1"/>
</dbReference>
<dbReference type="InterPro" id="IPR050471">
    <property type="entry name" value="AB_hydrolase"/>
</dbReference>
<reference evidence="3" key="1">
    <citation type="journal article" date="2019" name="Int. J. Syst. Evol. Microbiol.">
        <title>The Global Catalogue of Microorganisms (GCM) 10K type strain sequencing project: providing services to taxonomists for standard genome sequencing and annotation.</title>
        <authorList>
            <consortium name="The Broad Institute Genomics Platform"/>
            <consortium name="The Broad Institute Genome Sequencing Center for Infectious Disease"/>
            <person name="Wu L."/>
            <person name="Ma J."/>
        </authorList>
    </citation>
    <scope>NUCLEOTIDE SEQUENCE [LARGE SCALE GENOMIC DNA]</scope>
    <source>
        <strain evidence="3">NBRC 112299</strain>
    </source>
</reference>
<dbReference type="InterPro" id="IPR029058">
    <property type="entry name" value="AB_hydrolase_fold"/>
</dbReference>
<keyword evidence="2" id="KW-0378">Hydrolase</keyword>
<name>A0ABQ6I9L4_9MICO</name>
<organism evidence="2 3">
    <name type="scientific">Demequina litorisediminis</name>
    <dbReference type="NCBI Taxonomy" id="1849022"/>
    <lineage>
        <taxon>Bacteria</taxon>
        <taxon>Bacillati</taxon>
        <taxon>Actinomycetota</taxon>
        <taxon>Actinomycetes</taxon>
        <taxon>Micrococcales</taxon>
        <taxon>Demequinaceae</taxon>
        <taxon>Demequina</taxon>
    </lineage>
</organism>
<evidence type="ECO:0000259" key="1">
    <source>
        <dbReference type="Pfam" id="PF12697"/>
    </source>
</evidence>
<sequence>MVIPGGPCRNPVYLGDLGGLAAHRPLAIVHVRGAGRTGHLSRGWWNDADDVLAVVDALGLEAPDVLAHSAGTRLAIAAATRFEGRFRSLALVTPAAAWLTGTAHDGAAVAARRKEPEVAAAVAAFNEPDPEDDRQFAEALRVQAPAGYARWAVREQRHAGLGASTLAAARAWFRDVPDDAAERVRAAALPPTLVVGGAEDILSGVEPVRAYADALGAGLAWIEKCGHYPWVERPQEFIHAVVPWCVAAR</sequence>
<dbReference type="SUPFAM" id="SSF53474">
    <property type="entry name" value="alpha/beta-Hydrolases"/>
    <property type="match status" value="1"/>
</dbReference>
<accession>A0ABQ6I9L4</accession>
<dbReference type="EMBL" id="BSUN01000001">
    <property type="protein sequence ID" value="GMA34324.1"/>
    <property type="molecule type" value="Genomic_DNA"/>
</dbReference>
<evidence type="ECO:0000313" key="3">
    <source>
        <dbReference type="Proteomes" id="UP001157125"/>
    </source>
</evidence>
<comment type="caution">
    <text evidence="2">The sequence shown here is derived from an EMBL/GenBank/DDBJ whole genome shotgun (WGS) entry which is preliminary data.</text>
</comment>
<dbReference type="Pfam" id="PF12697">
    <property type="entry name" value="Abhydrolase_6"/>
    <property type="match status" value="1"/>
</dbReference>
<proteinExistence type="predicted"/>
<dbReference type="Proteomes" id="UP001157125">
    <property type="component" value="Unassembled WGS sequence"/>
</dbReference>
<dbReference type="PANTHER" id="PTHR43433:SF5">
    <property type="entry name" value="AB HYDROLASE-1 DOMAIN-CONTAINING PROTEIN"/>
    <property type="match status" value="1"/>
</dbReference>
<feature type="domain" description="AB hydrolase-1" evidence="1">
    <location>
        <begin position="4"/>
        <end position="239"/>
    </location>
</feature>
<evidence type="ECO:0000313" key="2">
    <source>
        <dbReference type="EMBL" id="GMA34324.1"/>
    </source>
</evidence>
<dbReference type="GO" id="GO:0016787">
    <property type="term" value="F:hydrolase activity"/>
    <property type="evidence" value="ECO:0007669"/>
    <property type="project" value="UniProtKB-KW"/>
</dbReference>
<keyword evidence="3" id="KW-1185">Reference proteome</keyword>
<dbReference type="InterPro" id="IPR000073">
    <property type="entry name" value="AB_hydrolase_1"/>
</dbReference>